<gene>
    <name evidence="8" type="ORF">GCM10009107_45030</name>
</gene>
<organism evidence="8 9">
    <name type="scientific">Ideonella azotifigens</name>
    <dbReference type="NCBI Taxonomy" id="513160"/>
    <lineage>
        <taxon>Bacteria</taxon>
        <taxon>Pseudomonadati</taxon>
        <taxon>Pseudomonadota</taxon>
        <taxon>Betaproteobacteria</taxon>
        <taxon>Burkholderiales</taxon>
        <taxon>Sphaerotilaceae</taxon>
        <taxon>Ideonella</taxon>
    </lineage>
</organism>
<keyword evidence="9" id="KW-1185">Reference proteome</keyword>
<keyword evidence="5 7" id="KW-1133">Transmembrane helix</keyword>
<name>A0ABN1KBG6_9BURK</name>
<evidence type="ECO:0000256" key="2">
    <source>
        <dbReference type="ARBA" id="ARBA00008488"/>
    </source>
</evidence>
<proteinExistence type="inferred from homology"/>
<evidence type="ECO:0000256" key="5">
    <source>
        <dbReference type="ARBA" id="ARBA00022989"/>
    </source>
</evidence>
<evidence type="ECO:0000256" key="4">
    <source>
        <dbReference type="ARBA" id="ARBA00022692"/>
    </source>
</evidence>
<keyword evidence="3" id="KW-1003">Cell membrane</keyword>
<feature type="transmembrane region" description="Helical" evidence="7">
    <location>
        <begin position="113"/>
        <end position="132"/>
    </location>
</feature>
<evidence type="ECO:0000256" key="7">
    <source>
        <dbReference type="SAM" id="Phobius"/>
    </source>
</evidence>
<keyword evidence="4 7" id="KW-0812">Transmembrane</keyword>
<dbReference type="PANTHER" id="PTHR20855:SF3">
    <property type="entry name" value="LD03007P"/>
    <property type="match status" value="1"/>
</dbReference>
<evidence type="ECO:0000256" key="6">
    <source>
        <dbReference type="ARBA" id="ARBA00023136"/>
    </source>
</evidence>
<reference evidence="8 9" key="1">
    <citation type="journal article" date="2019" name="Int. J. Syst. Evol. Microbiol.">
        <title>The Global Catalogue of Microorganisms (GCM) 10K type strain sequencing project: providing services to taxonomists for standard genome sequencing and annotation.</title>
        <authorList>
            <consortium name="The Broad Institute Genomics Platform"/>
            <consortium name="The Broad Institute Genome Sequencing Center for Infectious Disease"/>
            <person name="Wu L."/>
            <person name="Ma J."/>
        </authorList>
    </citation>
    <scope>NUCLEOTIDE SEQUENCE [LARGE SCALE GENOMIC DNA]</scope>
    <source>
        <strain evidence="8 9">JCM 15503</strain>
    </source>
</reference>
<dbReference type="InterPro" id="IPR004254">
    <property type="entry name" value="AdipoR/HlyIII-related"/>
</dbReference>
<dbReference type="Proteomes" id="UP001500279">
    <property type="component" value="Unassembled WGS sequence"/>
</dbReference>
<evidence type="ECO:0000256" key="3">
    <source>
        <dbReference type="ARBA" id="ARBA00022475"/>
    </source>
</evidence>
<accession>A0ABN1KBG6</accession>
<feature type="transmembrane region" description="Helical" evidence="7">
    <location>
        <begin position="49"/>
        <end position="68"/>
    </location>
</feature>
<feature type="transmembrane region" description="Helical" evidence="7">
    <location>
        <begin position="21"/>
        <end position="43"/>
    </location>
</feature>
<feature type="transmembrane region" description="Helical" evidence="7">
    <location>
        <begin position="166"/>
        <end position="187"/>
    </location>
</feature>
<dbReference type="NCBIfam" id="TIGR01065">
    <property type="entry name" value="hlyIII"/>
    <property type="match status" value="1"/>
</dbReference>
<dbReference type="PANTHER" id="PTHR20855">
    <property type="entry name" value="ADIPOR/PROGESTIN RECEPTOR-RELATED"/>
    <property type="match status" value="1"/>
</dbReference>
<protein>
    <submittedName>
        <fullName evidence="8">Hemolysin III family protein</fullName>
    </submittedName>
</protein>
<dbReference type="RefSeq" id="WP_141289685.1">
    <property type="nucleotide sequence ID" value="NZ_BAAAEW010000026.1"/>
</dbReference>
<dbReference type="EMBL" id="BAAAEW010000026">
    <property type="protein sequence ID" value="GAA0761349.1"/>
    <property type="molecule type" value="Genomic_DNA"/>
</dbReference>
<sequence length="227" mass="24505">MTRASFAEDRPQTLGEEIANAISHGLGFLLAVASLPILVMQALKQGGTLSVVAACVFAITMMVLYMVSTIYHALPLGRAKVWMNRLDHAAIYLFIAGSYTPFALGVLRGGWGWTLFGLVWGAALVGIVVKLLNRLQHPWLSTGLYIAMGWMALIAVVPMVERMAPAGLGWLVAGGLSYTLGALVFMLDNKVRYAHFVWHLFVLGGSTCHFFAALWHSHGPAIAAPLA</sequence>
<comment type="subcellular location">
    <subcellularLocation>
        <location evidence="1">Cell membrane</location>
        <topology evidence="1">Multi-pass membrane protein</topology>
    </subcellularLocation>
</comment>
<keyword evidence="6 7" id="KW-0472">Membrane</keyword>
<feature type="transmembrane region" description="Helical" evidence="7">
    <location>
        <begin position="139"/>
        <end position="160"/>
    </location>
</feature>
<evidence type="ECO:0000256" key="1">
    <source>
        <dbReference type="ARBA" id="ARBA00004651"/>
    </source>
</evidence>
<comment type="similarity">
    <text evidence="2">Belongs to the UPF0073 (Hly-III) family.</text>
</comment>
<evidence type="ECO:0000313" key="8">
    <source>
        <dbReference type="EMBL" id="GAA0761349.1"/>
    </source>
</evidence>
<evidence type="ECO:0000313" key="9">
    <source>
        <dbReference type="Proteomes" id="UP001500279"/>
    </source>
</evidence>
<dbReference type="Pfam" id="PF03006">
    <property type="entry name" value="HlyIII"/>
    <property type="match status" value="1"/>
</dbReference>
<feature type="transmembrane region" description="Helical" evidence="7">
    <location>
        <begin position="89"/>
        <end position="107"/>
    </location>
</feature>
<comment type="caution">
    <text evidence="8">The sequence shown here is derived from an EMBL/GenBank/DDBJ whole genome shotgun (WGS) entry which is preliminary data.</text>
</comment>
<dbReference type="InterPro" id="IPR005744">
    <property type="entry name" value="Hy-lIII"/>
</dbReference>
<feature type="transmembrane region" description="Helical" evidence="7">
    <location>
        <begin position="196"/>
        <end position="215"/>
    </location>
</feature>